<dbReference type="EMBL" id="LSGP01000017">
    <property type="protein sequence ID" value="KYZ76741.1"/>
    <property type="molecule type" value="Genomic_DNA"/>
</dbReference>
<evidence type="ECO:0000256" key="4">
    <source>
        <dbReference type="ARBA" id="ARBA00022723"/>
    </source>
</evidence>
<dbReference type="PIRSF" id="PIRSF000170">
    <property type="entry name" value="Succ_dh_cyt_b558"/>
    <property type="match status" value="1"/>
</dbReference>
<keyword evidence="5 9" id="KW-1133">Transmembrane helix</keyword>
<dbReference type="STRING" id="1794912.AXX12_10035"/>
<gene>
    <name evidence="10" type="ORF">AXX12_10035</name>
</gene>
<dbReference type="PANTHER" id="PTHR41910">
    <property type="entry name" value="SUCCINATE DEHYDROGENASE 2 MEMBRANE SUBUNIT SDHC"/>
    <property type="match status" value="1"/>
</dbReference>
<comment type="subcellular location">
    <subcellularLocation>
        <location evidence="1">Membrane</location>
    </subcellularLocation>
</comment>
<dbReference type="InterPro" id="IPR016002">
    <property type="entry name" value="Succ_DH_cyt_b558_Firmicute"/>
</dbReference>
<keyword evidence="7 9" id="KW-0472">Membrane</keyword>
<keyword evidence="3 9" id="KW-0812">Transmembrane</keyword>
<feature type="transmembrane region" description="Helical" evidence="9">
    <location>
        <begin position="12"/>
        <end position="35"/>
    </location>
</feature>
<feature type="transmembrane region" description="Helical" evidence="9">
    <location>
        <begin position="100"/>
        <end position="120"/>
    </location>
</feature>
<dbReference type="CDD" id="cd03497">
    <property type="entry name" value="SQR_TypeB_1_TM"/>
    <property type="match status" value="1"/>
</dbReference>
<dbReference type="OrthoDB" id="9789209at2"/>
<evidence type="ECO:0000256" key="8">
    <source>
        <dbReference type="PIRSR" id="PIRSR000170-1"/>
    </source>
</evidence>
<dbReference type="SUPFAM" id="SSF81343">
    <property type="entry name" value="Fumarate reductase respiratory complex transmembrane subunits"/>
    <property type="match status" value="1"/>
</dbReference>
<dbReference type="InterPro" id="IPR039023">
    <property type="entry name" value="SdhC_prok"/>
</dbReference>
<protein>
    <submittedName>
        <fullName evidence="10">Succinate dehydrogenase</fullName>
    </submittedName>
</protein>
<dbReference type="RefSeq" id="WP_066242724.1">
    <property type="nucleotide sequence ID" value="NZ_LSGP01000017.1"/>
</dbReference>
<dbReference type="Gene3D" id="1.20.1300.10">
    <property type="entry name" value="Fumarate reductase/succinate dehydrogenase, transmembrane subunit"/>
    <property type="match status" value="1"/>
</dbReference>
<evidence type="ECO:0000256" key="3">
    <source>
        <dbReference type="ARBA" id="ARBA00022692"/>
    </source>
</evidence>
<evidence type="ECO:0000256" key="5">
    <source>
        <dbReference type="ARBA" id="ARBA00022989"/>
    </source>
</evidence>
<proteinExistence type="predicted"/>
<dbReference type="PANTHER" id="PTHR41910:SF1">
    <property type="entry name" value="SUCCINATE DEHYDROGENASE HYDROPHOBIC MEMBRANE ANCHOR SUBUNIT"/>
    <property type="match status" value="1"/>
</dbReference>
<sequence>MSQTDFYLRRLHSLTGIVPIGFFLLEHIFTISRALAGPKEFDAATAFIQTLPMKAAMEIGFIALPLLFHGIYGLYAAFIAKNNVLTYSYFRNWTFYAQRITAYIAFAFIIWHVWLLRFGGSGLGQVTTFKAVSQVMADPIVLALHAIGLVATIFHFTNGLWTFLITWGVTVGPRSQQMSQYACWGLFALLNIAGLAALMRFAG</sequence>
<evidence type="ECO:0000256" key="6">
    <source>
        <dbReference type="ARBA" id="ARBA00023004"/>
    </source>
</evidence>
<keyword evidence="2 8" id="KW-0349">Heme</keyword>
<dbReference type="InterPro" id="IPR011138">
    <property type="entry name" value="Cytochrome_b-558"/>
</dbReference>
<dbReference type="Pfam" id="PF01127">
    <property type="entry name" value="Sdh_cyt"/>
    <property type="match status" value="1"/>
</dbReference>
<dbReference type="AlphaFoldDB" id="A0A154BS29"/>
<dbReference type="InterPro" id="IPR000701">
    <property type="entry name" value="SuccDH_FuR_B_TM-su"/>
</dbReference>
<name>A0A154BS29_ANASB</name>
<organism evidence="10 11">
    <name type="scientific">Anaerosporomusa subterranea</name>
    <dbReference type="NCBI Taxonomy" id="1794912"/>
    <lineage>
        <taxon>Bacteria</taxon>
        <taxon>Bacillati</taxon>
        <taxon>Bacillota</taxon>
        <taxon>Negativicutes</taxon>
        <taxon>Acetonemataceae</taxon>
        <taxon>Anaerosporomusa</taxon>
    </lineage>
</organism>
<accession>A0A154BS29</accession>
<evidence type="ECO:0000313" key="11">
    <source>
        <dbReference type="Proteomes" id="UP000076268"/>
    </source>
</evidence>
<evidence type="ECO:0000256" key="7">
    <source>
        <dbReference type="ARBA" id="ARBA00023136"/>
    </source>
</evidence>
<evidence type="ECO:0000256" key="9">
    <source>
        <dbReference type="SAM" id="Phobius"/>
    </source>
</evidence>
<feature type="binding site" description="axial binding residue" evidence="8">
    <location>
        <position position="69"/>
    </location>
    <ligand>
        <name>heme</name>
        <dbReference type="ChEBI" id="CHEBI:30413"/>
    </ligand>
    <ligandPart>
        <name>Fe</name>
        <dbReference type="ChEBI" id="CHEBI:18248"/>
    </ligandPart>
</feature>
<feature type="transmembrane region" description="Helical" evidence="9">
    <location>
        <begin position="181"/>
        <end position="202"/>
    </location>
</feature>
<evidence type="ECO:0000313" key="10">
    <source>
        <dbReference type="EMBL" id="KYZ76741.1"/>
    </source>
</evidence>
<feature type="binding site" description="axial binding residue" evidence="8">
    <location>
        <position position="155"/>
    </location>
    <ligand>
        <name>heme</name>
        <dbReference type="ChEBI" id="CHEBI:30413"/>
    </ligand>
    <ligandPart>
        <name>Fe</name>
        <dbReference type="ChEBI" id="CHEBI:18248"/>
    </ligandPart>
</feature>
<feature type="binding site" description="axial binding residue" evidence="8">
    <location>
        <position position="27"/>
    </location>
    <ligand>
        <name>heme</name>
        <dbReference type="ChEBI" id="CHEBI:30413"/>
    </ligand>
    <ligandPart>
        <name>Fe</name>
        <dbReference type="ChEBI" id="CHEBI:18248"/>
    </ligandPart>
</feature>
<evidence type="ECO:0000256" key="1">
    <source>
        <dbReference type="ARBA" id="ARBA00004370"/>
    </source>
</evidence>
<keyword evidence="4 8" id="KW-0479">Metal-binding</keyword>
<feature type="binding site" description="axial binding residue" evidence="8">
    <location>
        <position position="112"/>
    </location>
    <ligand>
        <name>heme</name>
        <dbReference type="ChEBI" id="CHEBI:30413"/>
    </ligand>
    <ligandPart>
        <name>Fe</name>
        <dbReference type="ChEBI" id="CHEBI:18248"/>
    </ligandPart>
</feature>
<keyword evidence="11" id="KW-1185">Reference proteome</keyword>
<dbReference type="GO" id="GO:0016020">
    <property type="term" value="C:membrane"/>
    <property type="evidence" value="ECO:0007669"/>
    <property type="project" value="UniProtKB-SubCell"/>
</dbReference>
<comment type="caution">
    <text evidence="10">The sequence shown here is derived from an EMBL/GenBank/DDBJ whole genome shotgun (WGS) entry which is preliminary data.</text>
</comment>
<dbReference type="Proteomes" id="UP000076268">
    <property type="component" value="Unassembled WGS sequence"/>
</dbReference>
<dbReference type="NCBIfam" id="TIGR02046">
    <property type="entry name" value="sdhC_b558_fam"/>
    <property type="match status" value="1"/>
</dbReference>
<feature type="transmembrane region" description="Helical" evidence="9">
    <location>
        <begin position="55"/>
        <end position="79"/>
    </location>
</feature>
<dbReference type="GO" id="GO:0046872">
    <property type="term" value="F:metal ion binding"/>
    <property type="evidence" value="ECO:0007669"/>
    <property type="project" value="UniProtKB-KW"/>
</dbReference>
<reference evidence="10 11" key="1">
    <citation type="submission" date="2016-02" db="EMBL/GenBank/DDBJ databases">
        <title>Anaerosporomusa subterraneum gen. nov., sp. nov., a spore-forming obligate anaerobe isolated from saprolite.</title>
        <authorList>
            <person name="Choi J.K."/>
            <person name="Shah M."/>
            <person name="Yee N."/>
        </authorList>
    </citation>
    <scope>NUCLEOTIDE SEQUENCE [LARGE SCALE GENOMIC DNA]</scope>
    <source>
        <strain evidence="10 11">RU4</strain>
    </source>
</reference>
<dbReference type="InterPro" id="IPR034804">
    <property type="entry name" value="SQR/QFR_C/D"/>
</dbReference>
<evidence type="ECO:0000256" key="2">
    <source>
        <dbReference type="ARBA" id="ARBA00022617"/>
    </source>
</evidence>
<feature type="transmembrane region" description="Helical" evidence="9">
    <location>
        <begin position="140"/>
        <end position="169"/>
    </location>
</feature>
<keyword evidence="6 8" id="KW-0408">Iron</keyword>